<evidence type="ECO:0000256" key="14">
    <source>
        <dbReference type="PIRSR" id="PIRSR618044-2"/>
    </source>
</evidence>
<dbReference type="RefSeq" id="WP_035380928.1">
    <property type="nucleotide sequence ID" value="NZ_AZQP01000039.1"/>
</dbReference>
<dbReference type="AlphaFoldDB" id="A0A017RTH3"/>
<evidence type="ECO:0000313" key="17">
    <source>
        <dbReference type="EMBL" id="EYE87759.1"/>
    </source>
</evidence>
<feature type="binding site" evidence="14">
    <location>
        <position position="228"/>
    </location>
    <ligand>
        <name>substrate</name>
    </ligand>
</feature>
<evidence type="ECO:0000256" key="11">
    <source>
        <dbReference type="ARBA" id="ARBA00023316"/>
    </source>
</evidence>
<evidence type="ECO:0000256" key="1">
    <source>
        <dbReference type="ARBA" id="ARBA00003217"/>
    </source>
</evidence>
<dbReference type="GO" id="GO:0008360">
    <property type="term" value="P:regulation of cell shape"/>
    <property type="evidence" value="ECO:0007669"/>
    <property type="project" value="UniProtKB-KW"/>
</dbReference>
<dbReference type="InterPro" id="IPR012907">
    <property type="entry name" value="Peptidase_S11_C"/>
</dbReference>
<feature type="active site" description="Acyl-ester intermediate" evidence="13">
    <location>
        <position position="62"/>
    </location>
</feature>
<evidence type="ECO:0000313" key="18">
    <source>
        <dbReference type="Proteomes" id="UP000019681"/>
    </source>
</evidence>
<evidence type="ECO:0000256" key="8">
    <source>
        <dbReference type="ARBA" id="ARBA00022801"/>
    </source>
</evidence>
<dbReference type="GO" id="GO:0006508">
    <property type="term" value="P:proteolysis"/>
    <property type="evidence" value="ECO:0007669"/>
    <property type="project" value="UniProtKB-KW"/>
</dbReference>
<dbReference type="OrthoDB" id="9791132at2"/>
<keyword evidence="5 17" id="KW-0121">Carboxypeptidase</keyword>
<evidence type="ECO:0000256" key="6">
    <source>
        <dbReference type="ARBA" id="ARBA00022670"/>
    </source>
</evidence>
<evidence type="ECO:0000256" key="13">
    <source>
        <dbReference type="PIRSR" id="PIRSR618044-1"/>
    </source>
</evidence>
<evidence type="ECO:0000256" key="4">
    <source>
        <dbReference type="ARBA" id="ARBA00012448"/>
    </source>
</evidence>
<comment type="caution">
    <text evidence="17">The sequence shown here is derived from an EMBL/GenBank/DDBJ whole genome shotgun (WGS) entry which is preliminary data.</text>
</comment>
<dbReference type="SMART" id="SM00936">
    <property type="entry name" value="PBP5_C"/>
    <property type="match status" value="1"/>
</dbReference>
<keyword evidence="6" id="KW-0645">Protease</keyword>
<dbReference type="InterPro" id="IPR012338">
    <property type="entry name" value="Beta-lactam/transpept-like"/>
</dbReference>
<dbReference type="SUPFAM" id="SSF56601">
    <property type="entry name" value="beta-lactamase/transpeptidase-like"/>
    <property type="match status" value="1"/>
</dbReference>
<evidence type="ECO:0000256" key="2">
    <source>
        <dbReference type="ARBA" id="ARBA00004752"/>
    </source>
</evidence>
<dbReference type="EMBL" id="AZQP01000039">
    <property type="protein sequence ID" value="EYE87759.1"/>
    <property type="molecule type" value="Genomic_DNA"/>
</dbReference>
<dbReference type="Pfam" id="PF07943">
    <property type="entry name" value="PBP5_C"/>
    <property type="match status" value="1"/>
</dbReference>
<keyword evidence="7" id="KW-0732">Signal</keyword>
<accession>A0A017RTH3</accession>
<dbReference type="Gene3D" id="2.60.410.10">
    <property type="entry name" value="D-Ala-D-Ala carboxypeptidase, C-terminal domain"/>
    <property type="match status" value="1"/>
</dbReference>
<proteinExistence type="inferred from homology"/>
<keyword evidence="10" id="KW-0573">Peptidoglycan synthesis</keyword>
<gene>
    <name evidence="17" type="ORF">Q428_11485</name>
</gene>
<comment type="catalytic activity">
    <reaction evidence="12">
        <text>Preferential cleavage: (Ac)2-L-Lys-D-Ala-|-D-Ala. Also transpeptidation of peptidyl-alanyl moieties that are N-acyl substituents of D-alanine.</text>
        <dbReference type="EC" id="3.4.16.4"/>
    </reaction>
</comment>
<dbReference type="InterPro" id="IPR001967">
    <property type="entry name" value="Peptidase_S11_N"/>
</dbReference>
<evidence type="ECO:0000256" key="10">
    <source>
        <dbReference type="ARBA" id="ARBA00022984"/>
    </source>
</evidence>
<keyword evidence="8" id="KW-0378">Hydrolase</keyword>
<dbReference type="InterPro" id="IPR037167">
    <property type="entry name" value="Peptidase_S11_C_sf"/>
</dbReference>
<dbReference type="Pfam" id="PF00768">
    <property type="entry name" value="Peptidase_S11"/>
    <property type="match status" value="1"/>
</dbReference>
<comment type="similarity">
    <text evidence="3 15">Belongs to the peptidase S11 family.</text>
</comment>
<dbReference type="InterPro" id="IPR015956">
    <property type="entry name" value="Peniciliin-bd_prot_C_sf"/>
</dbReference>
<evidence type="ECO:0000256" key="7">
    <source>
        <dbReference type="ARBA" id="ARBA00022729"/>
    </source>
</evidence>
<reference evidence="17 18" key="1">
    <citation type="journal article" date="2014" name="Genome Announc.">
        <title>Draft Genome Sequence of Fervidicella metallireducens Strain AeBT, an Iron-Reducing Thermoanaerobe from the Great Artesian Basin.</title>
        <authorList>
            <person name="Patel B.K."/>
        </authorList>
    </citation>
    <scope>NUCLEOTIDE SEQUENCE [LARGE SCALE GENOMIC DNA]</scope>
    <source>
        <strain evidence="17 18">AeB</strain>
    </source>
</reference>
<dbReference type="UniPathway" id="UPA00219"/>
<comment type="pathway">
    <text evidence="2">Cell wall biogenesis; peptidoglycan biosynthesis.</text>
</comment>
<dbReference type="GO" id="GO:0071555">
    <property type="term" value="P:cell wall organization"/>
    <property type="evidence" value="ECO:0007669"/>
    <property type="project" value="UniProtKB-KW"/>
</dbReference>
<evidence type="ECO:0000259" key="16">
    <source>
        <dbReference type="SMART" id="SM00936"/>
    </source>
</evidence>
<dbReference type="Gene3D" id="3.40.710.10">
    <property type="entry name" value="DD-peptidase/beta-lactamase superfamily"/>
    <property type="match status" value="1"/>
</dbReference>
<protein>
    <recommendedName>
        <fullName evidence="4">serine-type D-Ala-D-Ala carboxypeptidase</fullName>
        <ecNumber evidence="4">3.4.16.4</ecNumber>
    </recommendedName>
</protein>
<dbReference type="PANTHER" id="PTHR21581:SF6">
    <property type="entry name" value="TRAFFICKING PROTEIN PARTICLE COMPLEX SUBUNIT 12"/>
    <property type="match status" value="1"/>
</dbReference>
<dbReference type="GO" id="GO:0009002">
    <property type="term" value="F:serine-type D-Ala-D-Ala carboxypeptidase activity"/>
    <property type="evidence" value="ECO:0007669"/>
    <property type="project" value="UniProtKB-EC"/>
</dbReference>
<dbReference type="GO" id="GO:0009252">
    <property type="term" value="P:peptidoglycan biosynthetic process"/>
    <property type="evidence" value="ECO:0007669"/>
    <property type="project" value="UniProtKB-UniPathway"/>
</dbReference>
<keyword evidence="18" id="KW-1185">Reference proteome</keyword>
<evidence type="ECO:0000256" key="5">
    <source>
        <dbReference type="ARBA" id="ARBA00022645"/>
    </source>
</evidence>
<dbReference type="InterPro" id="IPR018044">
    <property type="entry name" value="Peptidase_S11"/>
</dbReference>
<sequence>MKKYLSILLLFIFITIPIGEVKAKDTKIEGLDLNCKSALLMEFSSGKIIFEKNPHEKLAPASVTKIMTMLLVMEAVDSGKIKLTDKVTVSANAKSLGGSTMCLDEGEIRTVEELLKGVAIASANDGALALGEFIGGTEEEFTKLMNERAKQLGMNDTHFVNCYGFYDPNHYTSAYDIAIMSRELLKHKKILNYTTIWMETISEGRKEPITLANRNKLVRFYKGCDGLKTGYTSEAKYCISATAKRGDIRFISVILGADTLKNRNYQASKLLDYGFAKYESAKFVTAGEAIQDLKLSKAKPDAAKAIAKDDINLIYEKGNKPNVQKRVEVFQDVKLPLKKGDVVGIVKVVDGEKILGKTELVIDRDVNKMSLADSIKKVVKNWLNLK</sequence>
<keyword evidence="9" id="KW-0133">Cell shape</keyword>
<dbReference type="EC" id="3.4.16.4" evidence="4"/>
<evidence type="ECO:0000256" key="12">
    <source>
        <dbReference type="ARBA" id="ARBA00034000"/>
    </source>
</evidence>
<organism evidence="17 18">
    <name type="scientific">Fervidicella metallireducens AeB</name>
    <dbReference type="NCBI Taxonomy" id="1403537"/>
    <lineage>
        <taxon>Bacteria</taxon>
        <taxon>Bacillati</taxon>
        <taxon>Bacillota</taxon>
        <taxon>Clostridia</taxon>
        <taxon>Eubacteriales</taxon>
        <taxon>Clostridiaceae</taxon>
        <taxon>Fervidicella</taxon>
    </lineage>
</organism>
<dbReference type="PRINTS" id="PR00725">
    <property type="entry name" value="DADACBPTASE1"/>
</dbReference>
<comment type="function">
    <text evidence="1">Removes C-terminal D-alanyl residues from sugar-peptide cell wall precursors.</text>
</comment>
<feature type="active site" description="Proton acceptor" evidence="13">
    <location>
        <position position="65"/>
    </location>
</feature>
<feature type="domain" description="Peptidase S11 D-Ala-D-Ala carboxypeptidase A C-terminal" evidence="16">
    <location>
        <begin position="278"/>
        <end position="368"/>
    </location>
</feature>
<dbReference type="PANTHER" id="PTHR21581">
    <property type="entry name" value="D-ALANYL-D-ALANINE CARBOXYPEPTIDASE"/>
    <property type="match status" value="1"/>
</dbReference>
<evidence type="ECO:0000256" key="9">
    <source>
        <dbReference type="ARBA" id="ARBA00022960"/>
    </source>
</evidence>
<evidence type="ECO:0000256" key="15">
    <source>
        <dbReference type="RuleBase" id="RU004016"/>
    </source>
</evidence>
<dbReference type="STRING" id="1403537.Q428_11485"/>
<name>A0A017RTH3_9CLOT</name>
<dbReference type="Proteomes" id="UP000019681">
    <property type="component" value="Unassembled WGS sequence"/>
</dbReference>
<feature type="active site" evidence="13">
    <location>
        <position position="122"/>
    </location>
</feature>
<evidence type="ECO:0000256" key="3">
    <source>
        <dbReference type="ARBA" id="ARBA00007164"/>
    </source>
</evidence>
<dbReference type="SUPFAM" id="SSF69189">
    <property type="entry name" value="Penicillin-binding protein associated domain"/>
    <property type="match status" value="1"/>
</dbReference>
<keyword evidence="11" id="KW-0961">Cell wall biogenesis/degradation</keyword>